<dbReference type="Proteomes" id="UP000028981">
    <property type="component" value="Unassembled WGS sequence"/>
</dbReference>
<name>A0A087M3K0_9HYPH</name>
<gene>
    <name evidence="1" type="ORF">JP75_07830</name>
</gene>
<dbReference type="STRING" id="46914.JP75_07830"/>
<reference evidence="1 2" key="1">
    <citation type="submission" date="2014-08" db="EMBL/GenBank/DDBJ databases">
        <authorList>
            <person name="Hassan Y.I."/>
            <person name="Lepp D."/>
            <person name="Zhou T."/>
        </authorList>
    </citation>
    <scope>NUCLEOTIDE SEQUENCE [LARGE SCALE GENOMIC DNA]</scope>
    <source>
        <strain evidence="1 2">IFO13584</strain>
    </source>
</reference>
<proteinExistence type="predicted"/>
<protein>
    <submittedName>
        <fullName evidence="1">Uncharacterized protein</fullName>
    </submittedName>
</protein>
<dbReference type="AlphaFoldDB" id="A0A087M3K0"/>
<keyword evidence="2" id="KW-1185">Reference proteome</keyword>
<evidence type="ECO:0000313" key="1">
    <source>
        <dbReference type="EMBL" id="KFL31453.1"/>
    </source>
</evidence>
<organism evidence="1 2">
    <name type="scientific">Devosia riboflavina</name>
    <dbReference type="NCBI Taxonomy" id="46914"/>
    <lineage>
        <taxon>Bacteria</taxon>
        <taxon>Pseudomonadati</taxon>
        <taxon>Pseudomonadota</taxon>
        <taxon>Alphaproteobacteria</taxon>
        <taxon>Hyphomicrobiales</taxon>
        <taxon>Devosiaceae</taxon>
        <taxon>Devosia</taxon>
    </lineage>
</organism>
<comment type="caution">
    <text evidence="1">The sequence shown here is derived from an EMBL/GenBank/DDBJ whole genome shotgun (WGS) entry which is preliminary data.</text>
</comment>
<sequence>MTTNDLNLGDIISATVAKQLDASFVEKEVETRVSKLVVEAVDRALRGYSETAKLIEKAVEEALRVERLDLPSYGTVVAHMVKAQIEANVSELVAGRLAEDVTELLKLAPKEIKLSEIAEEMLKPHRDDGSYGSVITVIVEQNEYGSTWLSLDEETHHEGARAEYQCQHRILISKDGTISGGTIDNRDLKSTKHIGRTYGLGQKLRAYFACGTKIILDEDDVVTSVGDY</sequence>
<accession>A0A087M3K0</accession>
<evidence type="ECO:0000313" key="2">
    <source>
        <dbReference type="Proteomes" id="UP000028981"/>
    </source>
</evidence>
<dbReference type="EMBL" id="JQGC01000006">
    <property type="protein sequence ID" value="KFL31453.1"/>
    <property type="molecule type" value="Genomic_DNA"/>
</dbReference>